<dbReference type="Proteomes" id="UP000178272">
    <property type="component" value="Unassembled WGS sequence"/>
</dbReference>
<dbReference type="EMBL" id="MHCA01000031">
    <property type="protein sequence ID" value="OGY11764.1"/>
    <property type="molecule type" value="Genomic_DNA"/>
</dbReference>
<dbReference type="Gene3D" id="3.30.70.1730">
    <property type="match status" value="1"/>
</dbReference>
<dbReference type="AlphaFoldDB" id="A0A1G1V8I9"/>
<reference evidence="6 7" key="1">
    <citation type="journal article" date="2016" name="Nat. Commun.">
        <title>Thousands of microbial genomes shed light on interconnected biogeochemical processes in an aquifer system.</title>
        <authorList>
            <person name="Anantharaman K."/>
            <person name="Brown C.T."/>
            <person name="Hug L.A."/>
            <person name="Sharon I."/>
            <person name="Castelle C.J."/>
            <person name="Probst A.J."/>
            <person name="Thomas B.C."/>
            <person name="Singh A."/>
            <person name="Wilkins M.J."/>
            <person name="Karaoz U."/>
            <person name="Brodie E.L."/>
            <person name="Williams K.H."/>
            <person name="Hubbard S.S."/>
            <person name="Banfield J.F."/>
        </authorList>
    </citation>
    <scope>NUCLEOTIDE SEQUENCE [LARGE SCALE GENOMIC DNA]</scope>
</reference>
<dbReference type="Gene3D" id="6.10.250.290">
    <property type="match status" value="1"/>
</dbReference>
<evidence type="ECO:0000256" key="2">
    <source>
        <dbReference type="ARBA" id="ARBA00022980"/>
    </source>
</evidence>
<dbReference type="GO" id="GO:0070180">
    <property type="term" value="F:large ribosomal subunit rRNA binding"/>
    <property type="evidence" value="ECO:0007669"/>
    <property type="project" value="UniProtKB-UniRule"/>
</dbReference>
<evidence type="ECO:0000256" key="5">
    <source>
        <dbReference type="HAMAP-Rule" id="MF_00362"/>
    </source>
</evidence>
<organism evidence="6 7">
    <name type="scientific">Candidatus Blackburnbacteria bacterium RIFCSPHIGHO2_12_FULL_41_13b</name>
    <dbReference type="NCBI Taxonomy" id="1797517"/>
    <lineage>
        <taxon>Bacteria</taxon>
        <taxon>Candidatus Blackburniibacteriota</taxon>
    </lineage>
</organism>
<evidence type="ECO:0000313" key="6">
    <source>
        <dbReference type="EMBL" id="OGY11764.1"/>
    </source>
</evidence>
<evidence type="ECO:0000313" key="7">
    <source>
        <dbReference type="Proteomes" id="UP000178272"/>
    </source>
</evidence>
<dbReference type="SUPFAM" id="SSF160369">
    <property type="entry name" value="Ribosomal protein L10-like"/>
    <property type="match status" value="1"/>
</dbReference>
<keyword evidence="3 5" id="KW-0687">Ribonucleoprotein</keyword>
<dbReference type="CDD" id="cd05797">
    <property type="entry name" value="Ribosomal_L10"/>
    <property type="match status" value="1"/>
</dbReference>
<comment type="function">
    <text evidence="5">Forms part of the ribosomal stalk, playing a central role in the interaction of the ribosome with GTP-bound translation factors.</text>
</comment>
<dbReference type="NCBIfam" id="NF000955">
    <property type="entry name" value="PRK00099.1-1"/>
    <property type="match status" value="1"/>
</dbReference>
<keyword evidence="2 5" id="KW-0689">Ribosomal protein</keyword>
<dbReference type="GO" id="GO:0005840">
    <property type="term" value="C:ribosome"/>
    <property type="evidence" value="ECO:0007669"/>
    <property type="project" value="UniProtKB-KW"/>
</dbReference>
<gene>
    <name evidence="5" type="primary">rplJ</name>
    <name evidence="6" type="ORF">A3F61_04190</name>
</gene>
<keyword evidence="5" id="KW-0699">rRNA-binding</keyword>
<accession>A0A1G1V8I9</accession>
<proteinExistence type="inferred from homology"/>
<sequence length="175" mass="19011">MKKSDKPLIVDSLASQIKEAKSVTVLNYQGMPNKQLNELRQKVREAGGIFAVSKNTLIKRALEKVHKIFDTTSLDTLLTGPTAIILSQNDEVAPLQVLGKSIEDSGLPKLKFGIFDGNVLNLEKLLTLSHLPGKKALAAQLLGALIAPKYNMVGVLNGNLQKLVYILDQKAKAVN</sequence>
<evidence type="ECO:0000256" key="4">
    <source>
        <dbReference type="ARBA" id="ARBA00035202"/>
    </source>
</evidence>
<dbReference type="InterPro" id="IPR043141">
    <property type="entry name" value="Ribosomal_uL10-like_sf"/>
</dbReference>
<evidence type="ECO:0000256" key="3">
    <source>
        <dbReference type="ARBA" id="ARBA00023274"/>
    </source>
</evidence>
<name>A0A1G1V8I9_9BACT</name>
<dbReference type="InterPro" id="IPR001790">
    <property type="entry name" value="Ribosomal_uL10"/>
</dbReference>
<comment type="caution">
    <text evidence="6">The sequence shown here is derived from an EMBL/GenBank/DDBJ whole genome shotgun (WGS) entry which is preliminary data.</text>
</comment>
<evidence type="ECO:0000256" key="1">
    <source>
        <dbReference type="ARBA" id="ARBA00008889"/>
    </source>
</evidence>
<dbReference type="STRING" id="1797517.A3F61_04190"/>
<dbReference type="HAMAP" id="MF_00362">
    <property type="entry name" value="Ribosomal_uL10"/>
    <property type="match status" value="1"/>
</dbReference>
<dbReference type="Pfam" id="PF00466">
    <property type="entry name" value="Ribosomal_L10"/>
    <property type="match status" value="1"/>
</dbReference>
<dbReference type="GO" id="GO:0006412">
    <property type="term" value="P:translation"/>
    <property type="evidence" value="ECO:0007669"/>
    <property type="project" value="UniProtKB-UniRule"/>
</dbReference>
<dbReference type="GO" id="GO:1990904">
    <property type="term" value="C:ribonucleoprotein complex"/>
    <property type="evidence" value="ECO:0007669"/>
    <property type="project" value="UniProtKB-KW"/>
</dbReference>
<keyword evidence="5" id="KW-0694">RNA-binding</keyword>
<dbReference type="PANTHER" id="PTHR11560">
    <property type="entry name" value="39S RIBOSOMAL PROTEIN L10, MITOCHONDRIAL"/>
    <property type="match status" value="1"/>
</dbReference>
<comment type="subunit">
    <text evidence="5">Part of the ribosomal stalk of the 50S ribosomal subunit. The N-terminus interacts with L11 and the large rRNA to form the base of the stalk. The C-terminus forms an elongated spine to which L12 dimers bind in a sequential fashion forming a multimeric L10(L12)X complex.</text>
</comment>
<comment type="similarity">
    <text evidence="1 5">Belongs to the universal ribosomal protein uL10 family.</text>
</comment>
<dbReference type="InterPro" id="IPR047865">
    <property type="entry name" value="Ribosomal_uL10_bac_type"/>
</dbReference>
<protein>
    <recommendedName>
        <fullName evidence="4 5">Large ribosomal subunit protein uL10</fullName>
    </recommendedName>
</protein>
<dbReference type="InterPro" id="IPR022973">
    <property type="entry name" value="Ribosomal_uL10_bac"/>
</dbReference>